<dbReference type="InterPro" id="IPR050516">
    <property type="entry name" value="Olfactory_GPCR"/>
</dbReference>
<organism evidence="10 11">
    <name type="scientific">Apteryx owenii</name>
    <name type="common">Little spotted kiwi</name>
    <dbReference type="NCBI Taxonomy" id="8824"/>
    <lineage>
        <taxon>Eukaryota</taxon>
        <taxon>Metazoa</taxon>
        <taxon>Chordata</taxon>
        <taxon>Craniata</taxon>
        <taxon>Vertebrata</taxon>
        <taxon>Euteleostomi</taxon>
        <taxon>Archelosauria</taxon>
        <taxon>Archosauria</taxon>
        <taxon>Dinosauria</taxon>
        <taxon>Saurischia</taxon>
        <taxon>Theropoda</taxon>
        <taxon>Coelurosauria</taxon>
        <taxon>Aves</taxon>
        <taxon>Palaeognathae</taxon>
        <taxon>Apterygiformes</taxon>
        <taxon>Apterygidae</taxon>
        <taxon>Apteryx</taxon>
    </lineage>
</organism>
<keyword evidence="5" id="KW-1133">Transmembrane helix</keyword>
<dbReference type="GO" id="GO:0004930">
    <property type="term" value="F:G protein-coupled receptor activity"/>
    <property type="evidence" value="ECO:0007669"/>
    <property type="project" value="UniProtKB-KW"/>
</dbReference>
<comment type="subcellular location">
    <subcellularLocation>
        <location evidence="1">Cell membrane</location>
        <topology evidence="1">Multi-pass membrane protein</topology>
    </subcellularLocation>
</comment>
<dbReference type="PANTHER" id="PTHR26452">
    <property type="entry name" value="OLFACTORY RECEPTOR"/>
    <property type="match status" value="1"/>
</dbReference>
<keyword evidence="9" id="KW-0807">Transducer</keyword>
<dbReference type="Proteomes" id="UP000694424">
    <property type="component" value="Unplaced"/>
</dbReference>
<sequence>MSNSSSLNEFLLLTFADTQELQLLHFALFLGIYPADLLGNGLIITAVACDHHLHTPMYFFLFKLSLLDLDSISVTVPKSRSISCGTPGPFPTGDVLPTSFCFSSFSPIAISRVSLCSVFLGTDTKGAQVSTGWVRPCPLGELIFPGHS</sequence>
<evidence type="ECO:0000313" key="10">
    <source>
        <dbReference type="Ensembl" id="ENSAOWP00000015978.1"/>
    </source>
</evidence>
<evidence type="ECO:0000256" key="6">
    <source>
        <dbReference type="ARBA" id="ARBA00023040"/>
    </source>
</evidence>
<keyword evidence="4" id="KW-0552">Olfaction</keyword>
<keyword evidence="6" id="KW-0297">G-protein coupled receptor</keyword>
<dbReference type="GO" id="GO:0004984">
    <property type="term" value="F:olfactory receptor activity"/>
    <property type="evidence" value="ECO:0007669"/>
    <property type="project" value="InterPro"/>
</dbReference>
<evidence type="ECO:0000256" key="5">
    <source>
        <dbReference type="ARBA" id="ARBA00022989"/>
    </source>
</evidence>
<proteinExistence type="predicted"/>
<name>A0A8B9PUI3_APTOW</name>
<accession>A0A8B9PUI3</accession>
<dbReference type="GO" id="GO:0005886">
    <property type="term" value="C:plasma membrane"/>
    <property type="evidence" value="ECO:0007669"/>
    <property type="project" value="UniProtKB-SubCell"/>
</dbReference>
<evidence type="ECO:0000313" key="11">
    <source>
        <dbReference type="Proteomes" id="UP000694424"/>
    </source>
</evidence>
<evidence type="ECO:0000256" key="9">
    <source>
        <dbReference type="ARBA" id="ARBA00023224"/>
    </source>
</evidence>
<evidence type="ECO:0000256" key="3">
    <source>
        <dbReference type="ARBA" id="ARBA00022692"/>
    </source>
</evidence>
<reference evidence="10" key="1">
    <citation type="submission" date="2025-08" db="UniProtKB">
        <authorList>
            <consortium name="Ensembl"/>
        </authorList>
    </citation>
    <scope>IDENTIFICATION</scope>
</reference>
<evidence type="ECO:0000256" key="1">
    <source>
        <dbReference type="ARBA" id="ARBA00004651"/>
    </source>
</evidence>
<keyword evidence="7" id="KW-0472">Membrane</keyword>
<protein>
    <submittedName>
        <fullName evidence="10">Uncharacterized protein</fullName>
    </submittedName>
</protein>
<reference evidence="10" key="2">
    <citation type="submission" date="2025-09" db="UniProtKB">
        <authorList>
            <consortium name="Ensembl"/>
        </authorList>
    </citation>
    <scope>IDENTIFICATION</scope>
</reference>
<dbReference type="Ensembl" id="ENSAOWT00000018148.1">
    <property type="protein sequence ID" value="ENSAOWP00000015978.1"/>
    <property type="gene ID" value="ENSAOWG00000010881.1"/>
</dbReference>
<dbReference type="InterPro" id="IPR000725">
    <property type="entry name" value="Olfact_rcpt"/>
</dbReference>
<dbReference type="Pfam" id="PF13853">
    <property type="entry name" value="7tm_4"/>
    <property type="match status" value="1"/>
</dbReference>
<evidence type="ECO:0000256" key="7">
    <source>
        <dbReference type="ARBA" id="ARBA00023136"/>
    </source>
</evidence>
<keyword evidence="2" id="KW-1003">Cell membrane</keyword>
<keyword evidence="4" id="KW-0716">Sensory transduction</keyword>
<evidence type="ECO:0000256" key="2">
    <source>
        <dbReference type="ARBA" id="ARBA00022475"/>
    </source>
</evidence>
<dbReference type="AlphaFoldDB" id="A0A8B9PUI3"/>
<keyword evidence="3" id="KW-0812">Transmembrane</keyword>
<evidence type="ECO:0000256" key="8">
    <source>
        <dbReference type="ARBA" id="ARBA00023170"/>
    </source>
</evidence>
<keyword evidence="8" id="KW-0675">Receptor</keyword>
<evidence type="ECO:0000256" key="4">
    <source>
        <dbReference type="ARBA" id="ARBA00022725"/>
    </source>
</evidence>
<keyword evidence="11" id="KW-1185">Reference proteome</keyword>
<dbReference type="Gene3D" id="1.20.1070.10">
    <property type="entry name" value="Rhodopsin 7-helix transmembrane proteins"/>
    <property type="match status" value="1"/>
</dbReference>
<dbReference type="SUPFAM" id="SSF81321">
    <property type="entry name" value="Family A G protein-coupled receptor-like"/>
    <property type="match status" value="1"/>
</dbReference>